<accession>A0A0B6WZ57</accession>
<evidence type="ECO:0000313" key="2">
    <source>
        <dbReference type="Proteomes" id="UP000031518"/>
    </source>
</evidence>
<dbReference type="EMBL" id="CBXV010000005">
    <property type="protein sequence ID" value="CDM65450.1"/>
    <property type="molecule type" value="Genomic_DNA"/>
</dbReference>
<evidence type="ECO:0000313" key="1">
    <source>
        <dbReference type="EMBL" id="CDM65450.1"/>
    </source>
</evidence>
<gene>
    <name evidence="1" type="ORF">PYK22_01451</name>
</gene>
<keyword evidence="2" id="KW-1185">Reference proteome</keyword>
<proteinExistence type="predicted"/>
<sequence>MSGSRLSRRPHEKVNSEKRLDSVKSRLTIQLFSFAILPLLLGARFFLDPLKPCGKALIFFKIDIQGIFKDFQRRNRWKVEENRFI</sequence>
<dbReference type="AlphaFoldDB" id="A0A0B6WZ57"/>
<organism evidence="1 2">
    <name type="scientific">Pyrinomonas methylaliphatogenes</name>
    <dbReference type="NCBI Taxonomy" id="454194"/>
    <lineage>
        <taxon>Bacteria</taxon>
        <taxon>Pseudomonadati</taxon>
        <taxon>Acidobacteriota</taxon>
        <taxon>Blastocatellia</taxon>
        <taxon>Blastocatellales</taxon>
        <taxon>Pyrinomonadaceae</taxon>
        <taxon>Pyrinomonas</taxon>
    </lineage>
</organism>
<reference evidence="1" key="2">
    <citation type="submission" date="2015-01" db="EMBL/GenBank/DDBJ databases">
        <title>Complete genome sequence of Pyrinomonas methylaliphatogenes type strain K22T.</title>
        <authorList>
            <person name="Lee K.C.Y."/>
            <person name="Power J.F."/>
            <person name="Dunfield P.F."/>
            <person name="Morgan X.C."/>
            <person name="Huttenhower C."/>
            <person name="Stott M.B."/>
        </authorList>
    </citation>
    <scope>NUCLEOTIDE SEQUENCE [LARGE SCALE GENOMIC DNA]</scope>
    <source>
        <strain evidence="1">K22</strain>
    </source>
</reference>
<dbReference type="STRING" id="454194.PYK22_01451"/>
<name>A0A0B6WZ57_9BACT</name>
<reference evidence="1" key="1">
    <citation type="submission" date="2013-12" db="EMBL/GenBank/DDBJ databases">
        <authorList>
            <person name="Stott M."/>
        </authorList>
    </citation>
    <scope>NUCLEOTIDE SEQUENCE [LARGE SCALE GENOMIC DNA]</scope>
    <source>
        <strain evidence="1">K22</strain>
    </source>
</reference>
<dbReference type="Proteomes" id="UP000031518">
    <property type="component" value="Unassembled WGS sequence"/>
</dbReference>
<protein>
    <submittedName>
        <fullName evidence="1">Uncharacterized protein</fullName>
    </submittedName>
</protein>